<evidence type="ECO:0000256" key="6">
    <source>
        <dbReference type="ARBA" id="ARBA00022837"/>
    </source>
</evidence>
<dbReference type="GO" id="GO:0009653">
    <property type="term" value="P:anatomical structure morphogenesis"/>
    <property type="evidence" value="ECO:0007669"/>
    <property type="project" value="UniProtKB-ARBA"/>
</dbReference>
<dbReference type="CDD" id="cd00054">
    <property type="entry name" value="EGF_CA"/>
    <property type="match status" value="1"/>
</dbReference>
<dbReference type="InterPro" id="IPR049883">
    <property type="entry name" value="NOTCH1_EGF-like"/>
</dbReference>
<feature type="domain" description="Cadherin" evidence="15">
    <location>
        <begin position="290"/>
        <end position="395"/>
    </location>
</feature>
<feature type="domain" description="Cadherin" evidence="15">
    <location>
        <begin position="80"/>
        <end position="183"/>
    </location>
</feature>
<dbReference type="PROSITE" id="PS50268">
    <property type="entry name" value="CADHERIN_2"/>
    <property type="match status" value="5"/>
</dbReference>
<dbReference type="FunFam" id="2.60.40.60:FF:000106">
    <property type="entry name" value="FAT atypical cadherin 4"/>
    <property type="match status" value="1"/>
</dbReference>
<dbReference type="PRINTS" id="PR00205">
    <property type="entry name" value="CADHERIN"/>
</dbReference>
<feature type="domain" description="EGF-like" evidence="14">
    <location>
        <begin position="743"/>
        <end position="779"/>
    </location>
</feature>
<evidence type="ECO:0000256" key="7">
    <source>
        <dbReference type="ARBA" id="ARBA00022889"/>
    </source>
</evidence>
<evidence type="ECO:0000256" key="1">
    <source>
        <dbReference type="ARBA" id="ARBA00004167"/>
    </source>
</evidence>
<keyword evidence="17" id="KW-1185">Reference proteome</keyword>
<evidence type="ECO:0000256" key="9">
    <source>
        <dbReference type="ARBA" id="ARBA00023136"/>
    </source>
</evidence>
<dbReference type="GO" id="GO:0008013">
    <property type="term" value="F:beta-catenin binding"/>
    <property type="evidence" value="ECO:0007669"/>
    <property type="project" value="TreeGrafter"/>
</dbReference>
<comment type="subcellular location">
    <subcellularLocation>
        <location evidence="1">Membrane</location>
        <topology evidence="1">Single-pass membrane protein</topology>
    </subcellularLocation>
</comment>
<dbReference type="SMART" id="SM00181">
    <property type="entry name" value="EGF"/>
    <property type="match status" value="2"/>
</dbReference>
<keyword evidence="2 13" id="KW-0245">EGF-like domain</keyword>
<dbReference type="PANTHER" id="PTHR24027:SF438">
    <property type="entry name" value="CADHERIN 23"/>
    <property type="match status" value="1"/>
</dbReference>
<dbReference type="PROSITE" id="PS01186">
    <property type="entry name" value="EGF_2"/>
    <property type="match status" value="1"/>
</dbReference>
<evidence type="ECO:0000259" key="14">
    <source>
        <dbReference type="PROSITE" id="PS50026"/>
    </source>
</evidence>
<dbReference type="InterPro" id="IPR000742">
    <property type="entry name" value="EGF"/>
</dbReference>
<dbReference type="SUPFAM" id="SSF57196">
    <property type="entry name" value="EGF/Laminin"/>
    <property type="match status" value="2"/>
</dbReference>
<dbReference type="GO" id="GO:0045296">
    <property type="term" value="F:cadherin binding"/>
    <property type="evidence" value="ECO:0007669"/>
    <property type="project" value="TreeGrafter"/>
</dbReference>
<dbReference type="FunFam" id="2.60.40.60:FF:000020">
    <property type="entry name" value="Dachsous cadherin-related 1b"/>
    <property type="match status" value="1"/>
</dbReference>
<dbReference type="Gene3D" id="2.10.25.10">
    <property type="entry name" value="Laminin"/>
    <property type="match status" value="2"/>
</dbReference>
<keyword evidence="7" id="KW-0130">Cell adhesion</keyword>
<dbReference type="SMART" id="SM00179">
    <property type="entry name" value="EGF_CA"/>
    <property type="match status" value="1"/>
</dbReference>
<reference evidence="16" key="2">
    <citation type="submission" date="2025-08" db="UniProtKB">
        <authorList>
            <consortium name="Ensembl"/>
        </authorList>
    </citation>
    <scope>IDENTIFICATION</scope>
</reference>
<evidence type="ECO:0000256" key="13">
    <source>
        <dbReference type="PROSITE-ProRule" id="PRU00076"/>
    </source>
</evidence>
<evidence type="ECO:0000313" key="17">
    <source>
        <dbReference type="Proteomes" id="UP000694580"/>
    </source>
</evidence>
<dbReference type="InterPro" id="IPR001881">
    <property type="entry name" value="EGF-like_Ca-bd_dom"/>
</dbReference>
<dbReference type="AlphaFoldDB" id="A0AAY4E3D3"/>
<organism evidence="16 17">
    <name type="scientific">Denticeps clupeoides</name>
    <name type="common">denticle herring</name>
    <dbReference type="NCBI Taxonomy" id="299321"/>
    <lineage>
        <taxon>Eukaryota</taxon>
        <taxon>Metazoa</taxon>
        <taxon>Chordata</taxon>
        <taxon>Craniata</taxon>
        <taxon>Vertebrata</taxon>
        <taxon>Euteleostomi</taxon>
        <taxon>Actinopterygii</taxon>
        <taxon>Neopterygii</taxon>
        <taxon>Teleostei</taxon>
        <taxon>Clupei</taxon>
        <taxon>Clupeiformes</taxon>
        <taxon>Denticipitoidei</taxon>
        <taxon>Denticipitidae</taxon>
        <taxon>Denticeps</taxon>
    </lineage>
</organism>
<reference evidence="16 17" key="1">
    <citation type="submission" date="2020-06" db="EMBL/GenBank/DDBJ databases">
        <authorList>
            <consortium name="Wellcome Sanger Institute Data Sharing"/>
        </authorList>
    </citation>
    <scope>NUCLEOTIDE SEQUENCE [LARGE SCALE GENOMIC DNA]</scope>
</reference>
<accession>A0AAY4E3D3</accession>
<keyword evidence="4" id="KW-0732">Signal</keyword>
<dbReference type="InterPro" id="IPR039808">
    <property type="entry name" value="Cadherin"/>
</dbReference>
<dbReference type="Pfam" id="PF00028">
    <property type="entry name" value="Cadherin"/>
    <property type="match status" value="4"/>
</dbReference>
<feature type="domain" description="EGF-like" evidence="14">
    <location>
        <begin position="684"/>
        <end position="741"/>
    </location>
</feature>
<dbReference type="PROSITE" id="PS00232">
    <property type="entry name" value="CADHERIN_1"/>
    <property type="match status" value="3"/>
</dbReference>
<dbReference type="InterPro" id="IPR015919">
    <property type="entry name" value="Cadherin-like_sf"/>
</dbReference>
<dbReference type="PANTHER" id="PTHR24027">
    <property type="entry name" value="CADHERIN-23"/>
    <property type="match status" value="1"/>
</dbReference>
<dbReference type="PROSITE" id="PS50026">
    <property type="entry name" value="EGF_3"/>
    <property type="match status" value="2"/>
</dbReference>
<dbReference type="GO" id="GO:0005509">
    <property type="term" value="F:calcium ion binding"/>
    <property type="evidence" value="ECO:0007669"/>
    <property type="project" value="UniProtKB-UniRule"/>
</dbReference>
<dbReference type="FunFam" id="2.60.40.60:FF:000037">
    <property type="entry name" value="FAT atypical cadherin 1"/>
    <property type="match status" value="1"/>
</dbReference>
<evidence type="ECO:0000313" key="16">
    <source>
        <dbReference type="Ensembl" id="ENSDCDP00010052262.1"/>
    </source>
</evidence>
<sequence length="783" mass="85794">MLASDEDDGLNAQIRYDFGLSCGDLFTTDVLDRETVDSYTLIVLASDGHATHPLSSSATVIVINITINITDVNDNPPIFTSHEYFMAVTENSAIGTVIGHIQALDDDSGANGQIVYSLTSGHLDVFSLESQDGTITSLKMFNFEQERSFELSVKASNPGFHHLHTTAHVVIDILGINEFTPEFQKHEYKFSVTDSSPIGTEVGKVLATDQDFGLDGHVFYLLVGQSRKAGFEINQLTGTIYSSKDLRNWGNNHALLKVLAKNQGSISGFDVDEAIVHVQIIDANDPPKFHSDLYSVVVPEDAVIGTSIVKVTAEDQDVMISWSRFSYNIKSGNNNSSFSINRVSGVIFVNNPLDREKWAFFNLTVIAVDEAIPPATGTTSVVVTLTDVNDNAPVLMPNEGFVRENQPHGTVVATLYAEDDDIPPNQGPFTYWLTSSTGKPFSLTSDGVLFTLRPLDREVNSVFHLTVAVQDAGVPPLLSTATFLVKVLDENDNPPTQRNVYIEVKYFGKSFPGGFIGNVRPDDQDESDIFNCSIKNGPQRFRFPFGMCDLWSYPYQGEATYNITIEASDDLHPPVNNSVHVNYKGFSNDSLNNSVLFYILSSSIDSFLSLKYLKFVKALDSLFNIQASKTHVYGIKLLDNTILLLAAVKSYNGQYLSGELASSISGMHKKLLEAQSNVTILQITSDPCTMNPCHNGATCHKHIHIGHVFVVLESTAVIFVSPQNEIFTCLCPTGFTGLKCDVDIDECDQDPCNNDGVCVNYMGGFSCQCLKEISPPSEAPAFS</sequence>
<protein>
    <submittedName>
        <fullName evidence="16">Uncharacterized protein</fullName>
    </submittedName>
</protein>
<dbReference type="InterPro" id="IPR002126">
    <property type="entry name" value="Cadherin-like_dom"/>
</dbReference>
<name>A0AAY4E3D3_9TELE</name>
<dbReference type="Pfam" id="PF07645">
    <property type="entry name" value="EGF_CA"/>
    <property type="match status" value="1"/>
</dbReference>
<dbReference type="CDD" id="cd11304">
    <property type="entry name" value="Cadherin_repeat"/>
    <property type="match status" value="4"/>
</dbReference>
<keyword evidence="5" id="KW-0677">Repeat</keyword>
<dbReference type="GO" id="GO:0016342">
    <property type="term" value="C:catenin complex"/>
    <property type="evidence" value="ECO:0007669"/>
    <property type="project" value="TreeGrafter"/>
</dbReference>
<dbReference type="FunFam" id="2.60.40.60:FF:000080">
    <property type="entry name" value="FAT atypical cadherin 1"/>
    <property type="match status" value="1"/>
</dbReference>
<keyword evidence="3" id="KW-0812">Transmembrane</keyword>
<evidence type="ECO:0000256" key="8">
    <source>
        <dbReference type="ARBA" id="ARBA00022989"/>
    </source>
</evidence>
<feature type="domain" description="Cadherin" evidence="15">
    <location>
        <begin position="402"/>
        <end position="497"/>
    </location>
</feature>
<dbReference type="Gene3D" id="2.60.40.60">
    <property type="entry name" value="Cadherins"/>
    <property type="match status" value="5"/>
</dbReference>
<evidence type="ECO:0000256" key="2">
    <source>
        <dbReference type="ARBA" id="ARBA00022536"/>
    </source>
</evidence>
<keyword evidence="6 12" id="KW-0106">Calcium</keyword>
<reference evidence="16" key="3">
    <citation type="submission" date="2025-09" db="UniProtKB">
        <authorList>
            <consortium name="Ensembl"/>
        </authorList>
    </citation>
    <scope>IDENTIFICATION</scope>
</reference>
<evidence type="ECO:0000256" key="10">
    <source>
        <dbReference type="ARBA" id="ARBA00023157"/>
    </source>
</evidence>
<dbReference type="Proteomes" id="UP000694580">
    <property type="component" value="Chromosome 19"/>
</dbReference>
<dbReference type="PROSITE" id="PS00022">
    <property type="entry name" value="EGF_1"/>
    <property type="match status" value="1"/>
</dbReference>
<feature type="domain" description="Cadherin" evidence="15">
    <location>
        <begin position="3"/>
        <end position="79"/>
    </location>
</feature>
<comment type="caution">
    <text evidence="13">Lacks conserved residue(s) required for the propagation of feature annotation.</text>
</comment>
<feature type="disulfide bond" evidence="13">
    <location>
        <begin position="731"/>
        <end position="740"/>
    </location>
</feature>
<dbReference type="Ensembl" id="ENSDCDT00010062746.1">
    <property type="protein sequence ID" value="ENSDCDP00010052262.1"/>
    <property type="gene ID" value="ENSDCDG00010030594.1"/>
</dbReference>
<keyword evidence="11" id="KW-0325">Glycoprotein</keyword>
<evidence type="ECO:0000256" key="5">
    <source>
        <dbReference type="ARBA" id="ARBA00022737"/>
    </source>
</evidence>
<keyword evidence="10 13" id="KW-1015">Disulfide bond</keyword>
<dbReference type="SMART" id="SM00112">
    <property type="entry name" value="CA"/>
    <property type="match status" value="5"/>
</dbReference>
<feature type="domain" description="Cadherin" evidence="15">
    <location>
        <begin position="184"/>
        <end position="289"/>
    </location>
</feature>
<dbReference type="InterPro" id="IPR018097">
    <property type="entry name" value="EGF_Ca-bd_CS"/>
</dbReference>
<evidence type="ECO:0000256" key="3">
    <source>
        <dbReference type="ARBA" id="ARBA00022692"/>
    </source>
</evidence>
<proteinExistence type="predicted"/>
<dbReference type="InterPro" id="IPR020894">
    <property type="entry name" value="Cadherin_CS"/>
</dbReference>
<evidence type="ECO:0000256" key="11">
    <source>
        <dbReference type="ARBA" id="ARBA00023180"/>
    </source>
</evidence>
<dbReference type="GeneTree" id="ENSGT00940000155719"/>
<dbReference type="GO" id="GO:0016477">
    <property type="term" value="P:cell migration"/>
    <property type="evidence" value="ECO:0007669"/>
    <property type="project" value="TreeGrafter"/>
</dbReference>
<keyword evidence="8" id="KW-1133">Transmembrane helix</keyword>
<dbReference type="PROSITE" id="PS01187">
    <property type="entry name" value="EGF_CA"/>
    <property type="match status" value="1"/>
</dbReference>
<dbReference type="PROSITE" id="PS00010">
    <property type="entry name" value="ASX_HYDROXYL"/>
    <property type="match status" value="1"/>
</dbReference>
<evidence type="ECO:0000256" key="12">
    <source>
        <dbReference type="PROSITE-ProRule" id="PRU00043"/>
    </source>
</evidence>
<dbReference type="InterPro" id="IPR000152">
    <property type="entry name" value="EGF-type_Asp/Asn_hydroxyl_site"/>
</dbReference>
<evidence type="ECO:0000259" key="15">
    <source>
        <dbReference type="PROSITE" id="PS50268"/>
    </source>
</evidence>
<dbReference type="SUPFAM" id="SSF49313">
    <property type="entry name" value="Cadherin-like"/>
    <property type="match status" value="6"/>
</dbReference>
<dbReference type="GO" id="GO:0007156">
    <property type="term" value="P:homophilic cell adhesion via plasma membrane adhesion molecules"/>
    <property type="evidence" value="ECO:0007669"/>
    <property type="project" value="InterPro"/>
</dbReference>
<keyword evidence="9" id="KW-0472">Membrane</keyword>
<evidence type="ECO:0000256" key="4">
    <source>
        <dbReference type="ARBA" id="ARBA00022729"/>
    </source>
</evidence>